<keyword evidence="16" id="KW-1185">Reference proteome</keyword>
<dbReference type="CDD" id="cd04188">
    <property type="entry name" value="DPG_synthase"/>
    <property type="match status" value="1"/>
</dbReference>
<feature type="transmembrane region" description="Helical" evidence="13">
    <location>
        <begin position="326"/>
        <end position="353"/>
    </location>
</feature>
<dbReference type="InterPro" id="IPR029044">
    <property type="entry name" value="Nucleotide-diphossugar_trans"/>
</dbReference>
<comment type="pathway">
    <text evidence="2">Protein modification; protein glycosylation.</text>
</comment>
<name>A0ABS6YW44_9ACTN</name>
<proteinExistence type="inferred from homology"/>
<accession>A0ABS6YW44</accession>
<dbReference type="PANTHER" id="PTHR10859">
    <property type="entry name" value="GLYCOSYL TRANSFERASE"/>
    <property type="match status" value="1"/>
</dbReference>
<feature type="transmembrane region" description="Helical" evidence="13">
    <location>
        <begin position="433"/>
        <end position="450"/>
    </location>
</feature>
<dbReference type="InterPro" id="IPR035518">
    <property type="entry name" value="DPG_synthase"/>
</dbReference>
<keyword evidence="5" id="KW-0328">Glycosyltransferase</keyword>
<keyword evidence="7 13" id="KW-0812">Transmembrane</keyword>
<feature type="transmembrane region" description="Helical" evidence="13">
    <location>
        <begin position="462"/>
        <end position="481"/>
    </location>
</feature>
<evidence type="ECO:0000313" key="16">
    <source>
        <dbReference type="Proteomes" id="UP001197114"/>
    </source>
</evidence>
<evidence type="ECO:0000256" key="5">
    <source>
        <dbReference type="ARBA" id="ARBA00022676"/>
    </source>
</evidence>
<keyword evidence="10 13" id="KW-1133">Transmembrane helix</keyword>
<evidence type="ECO:0000256" key="8">
    <source>
        <dbReference type="ARBA" id="ARBA00022824"/>
    </source>
</evidence>
<gene>
    <name evidence="15" type="ORF">GKQ77_29225</name>
</gene>
<dbReference type="RefSeq" id="WP_219692156.1">
    <property type="nucleotide sequence ID" value="NZ_WMBF01000554.1"/>
</dbReference>
<organism evidence="15 16">
    <name type="scientific">Streptomyces anatolicus</name>
    <dbReference type="NCBI Taxonomy" id="2675858"/>
    <lineage>
        <taxon>Bacteria</taxon>
        <taxon>Bacillati</taxon>
        <taxon>Actinomycetota</taxon>
        <taxon>Actinomycetes</taxon>
        <taxon>Kitasatosporales</taxon>
        <taxon>Streptomycetaceae</taxon>
        <taxon>Streptomyces</taxon>
    </lineage>
</organism>
<evidence type="ECO:0000256" key="3">
    <source>
        <dbReference type="ARBA" id="ARBA00006739"/>
    </source>
</evidence>
<protein>
    <recommendedName>
        <fullName evidence="4">dolichyl-phosphate beta-glucosyltransferase</fullName>
        <ecNumber evidence="4">2.4.1.117</ecNumber>
    </recommendedName>
</protein>
<feature type="transmembrane region" description="Helical" evidence="13">
    <location>
        <begin position="639"/>
        <end position="660"/>
    </location>
</feature>
<evidence type="ECO:0000313" key="15">
    <source>
        <dbReference type="EMBL" id="MBW5425593.1"/>
    </source>
</evidence>
<evidence type="ECO:0000256" key="13">
    <source>
        <dbReference type="SAM" id="Phobius"/>
    </source>
</evidence>
<comment type="catalytic activity">
    <reaction evidence="12">
        <text>a di-trans,poly-cis-dolichyl phosphate + UDP-alpha-D-glucose = a di-trans,poly-cis-dolichyl beta-D-glucosyl phosphate + UDP</text>
        <dbReference type="Rhea" id="RHEA:15401"/>
        <dbReference type="Rhea" id="RHEA-COMP:19498"/>
        <dbReference type="Rhea" id="RHEA-COMP:19502"/>
        <dbReference type="ChEBI" id="CHEBI:57525"/>
        <dbReference type="ChEBI" id="CHEBI:57683"/>
        <dbReference type="ChEBI" id="CHEBI:58223"/>
        <dbReference type="ChEBI" id="CHEBI:58885"/>
        <dbReference type="EC" id="2.4.1.117"/>
    </reaction>
    <physiologicalReaction direction="left-to-right" evidence="12">
        <dbReference type="Rhea" id="RHEA:15402"/>
    </physiologicalReaction>
</comment>
<evidence type="ECO:0000256" key="1">
    <source>
        <dbReference type="ARBA" id="ARBA00004389"/>
    </source>
</evidence>
<keyword evidence="6" id="KW-0808">Transferase</keyword>
<dbReference type="SUPFAM" id="SSF53448">
    <property type="entry name" value="Nucleotide-diphospho-sugar transferases"/>
    <property type="match status" value="1"/>
</dbReference>
<feature type="transmembrane region" description="Helical" evidence="13">
    <location>
        <begin position="606"/>
        <end position="627"/>
    </location>
</feature>
<dbReference type="EMBL" id="WMBF01000554">
    <property type="protein sequence ID" value="MBW5425593.1"/>
    <property type="molecule type" value="Genomic_DNA"/>
</dbReference>
<feature type="transmembrane region" description="Helical" evidence="13">
    <location>
        <begin position="360"/>
        <end position="377"/>
    </location>
</feature>
<reference evidence="15 16" key="1">
    <citation type="submission" date="2019-11" db="EMBL/GenBank/DDBJ databases">
        <authorList>
            <person name="Ay H."/>
        </authorList>
    </citation>
    <scope>NUCLEOTIDE SEQUENCE [LARGE SCALE GENOMIC DNA]</scope>
    <source>
        <strain evidence="15 16">BG9H</strain>
    </source>
</reference>
<evidence type="ECO:0000256" key="7">
    <source>
        <dbReference type="ARBA" id="ARBA00022692"/>
    </source>
</evidence>
<keyword evidence="11 13" id="KW-0472">Membrane</keyword>
<dbReference type="Pfam" id="PF00535">
    <property type="entry name" value="Glycos_transf_2"/>
    <property type="match status" value="1"/>
</dbReference>
<keyword evidence="8" id="KW-0256">Endoplasmic reticulum</keyword>
<evidence type="ECO:0000256" key="11">
    <source>
        <dbReference type="ARBA" id="ARBA00023136"/>
    </source>
</evidence>
<comment type="subcellular location">
    <subcellularLocation>
        <location evidence="1">Endoplasmic reticulum membrane</location>
        <topology evidence="1">Single-pass membrane protein</topology>
    </subcellularLocation>
</comment>
<dbReference type="Gene3D" id="3.90.550.10">
    <property type="entry name" value="Spore Coat Polysaccharide Biosynthesis Protein SpsA, Chain A"/>
    <property type="match status" value="1"/>
</dbReference>
<feature type="transmembrane region" description="Helical" evidence="13">
    <location>
        <begin position="241"/>
        <end position="258"/>
    </location>
</feature>
<dbReference type="InterPro" id="IPR001173">
    <property type="entry name" value="Glyco_trans_2-like"/>
</dbReference>
<comment type="similarity">
    <text evidence="3">Belongs to the glycosyltransferase 2 family.</text>
</comment>
<evidence type="ECO:0000256" key="4">
    <source>
        <dbReference type="ARBA" id="ARBA00012583"/>
    </source>
</evidence>
<dbReference type="Proteomes" id="UP001197114">
    <property type="component" value="Unassembled WGS sequence"/>
</dbReference>
<dbReference type="PANTHER" id="PTHR10859:SF91">
    <property type="entry name" value="DOLICHYL-PHOSPHATE BETA-GLUCOSYLTRANSFERASE"/>
    <property type="match status" value="1"/>
</dbReference>
<evidence type="ECO:0000259" key="14">
    <source>
        <dbReference type="Pfam" id="PF00535"/>
    </source>
</evidence>
<dbReference type="EC" id="2.4.1.117" evidence="4"/>
<evidence type="ECO:0000256" key="12">
    <source>
        <dbReference type="ARBA" id="ARBA00045097"/>
    </source>
</evidence>
<evidence type="ECO:0000256" key="9">
    <source>
        <dbReference type="ARBA" id="ARBA00022968"/>
    </source>
</evidence>
<comment type="caution">
    <text evidence="15">The sequence shown here is derived from an EMBL/GenBank/DDBJ whole genome shotgun (WGS) entry which is preliminary data.</text>
</comment>
<feature type="domain" description="Glycosyltransferase 2-like" evidence="14">
    <location>
        <begin position="8"/>
        <end position="167"/>
    </location>
</feature>
<evidence type="ECO:0000256" key="2">
    <source>
        <dbReference type="ARBA" id="ARBA00004922"/>
    </source>
</evidence>
<sequence length="821" mass="89376">MSTTPELTVVVPAYNEERRLAPTLAAIKAHLDGPDQGEWELIVVDDGSTDRTAEIAAEASAADPRVHLIRGDRNRGKGHALRQGVLASYGRRVLITDADLAAPIEELDHLDKALADGHTAAIGSRARPGATIGAHQHRLREFLGRTGNVLIRSVAVPGIRDTQCGFKLFDGDRAREAFAASRLRGWGIDVEILQYFRRAGWPVAEVPVRWSHQEGSKVRPLDYVRVLAELTALKARAIHRADVLVALLFLLLSFTLYAQRWTSPAHRYIPDSGQDQNQWEWFFAVTADNVRHFDNPLFTTLQNFPDGVNLMANTVMLGLSVPLAPVTWLLGPAVALNVAMTGGLAATAVAWYWLIRRRLAAHRGAAAAGAALAAFAPPMISHATAHPNFIVLFMIPLIIDRALRLCEGTRVVRDGVVLGLFAAYQIFLGEEPLLLAALGMLLFALAYAAVRTDVAREAWRPLARGIGIALAVALPLVAYPLHWQFFGPQSYQSVLHGDHAGNSPLAFLSFAERSLAGAADTSDPLALNRTEQNAFYGWPLTALAFAIVVRLWERAVVKALACTVLGAALLSLGPKFRIPLTDIVLPGPWALIRHRPLFESVIEGRVAMVCAPALGMLLALALARLLTRPDKAHPEKRPAGRYAGLAAIALSLLPIVPVPLDAVDRAEVPPFIARGTWRAHLGQHETLVPIPVPDAAHAEALHWQTVAGLGFRFPGGYFNGPWGPDRVGIYGPSPRNTSNLLRQVSESGRVPKVTRAWREAAREDLEFWKAGVLVLPPQPHEAALRTTVDALVGQRARWVDGVWVWDLYEGNGEDRVAHGGS</sequence>
<evidence type="ECO:0000256" key="10">
    <source>
        <dbReference type="ARBA" id="ARBA00022989"/>
    </source>
</evidence>
<keyword evidence="9" id="KW-0735">Signal-anchor</keyword>
<feature type="transmembrane region" description="Helical" evidence="13">
    <location>
        <begin position="535"/>
        <end position="552"/>
    </location>
</feature>
<feature type="transmembrane region" description="Helical" evidence="13">
    <location>
        <begin position="559"/>
        <end position="578"/>
    </location>
</feature>
<evidence type="ECO:0000256" key="6">
    <source>
        <dbReference type="ARBA" id="ARBA00022679"/>
    </source>
</evidence>